<sequence length="53" mass="6219">MSLILSKVIFGLIRALVFPITALKVREIQYRRREIFPSQKPEVPVTHHPSWYG</sequence>
<proteinExistence type="predicted"/>
<gene>
    <name evidence="1" type="ORF">L873DRAFT_1824532</name>
</gene>
<organism evidence="1 2">
    <name type="scientific">Choiromyces venosus 120613-1</name>
    <dbReference type="NCBI Taxonomy" id="1336337"/>
    <lineage>
        <taxon>Eukaryota</taxon>
        <taxon>Fungi</taxon>
        <taxon>Dikarya</taxon>
        <taxon>Ascomycota</taxon>
        <taxon>Pezizomycotina</taxon>
        <taxon>Pezizomycetes</taxon>
        <taxon>Pezizales</taxon>
        <taxon>Tuberaceae</taxon>
        <taxon>Choiromyces</taxon>
    </lineage>
</organism>
<reference evidence="1 2" key="1">
    <citation type="journal article" date="2018" name="Nat. Ecol. Evol.">
        <title>Pezizomycetes genomes reveal the molecular basis of ectomycorrhizal truffle lifestyle.</title>
        <authorList>
            <person name="Murat C."/>
            <person name="Payen T."/>
            <person name="Noel B."/>
            <person name="Kuo A."/>
            <person name="Morin E."/>
            <person name="Chen J."/>
            <person name="Kohler A."/>
            <person name="Krizsan K."/>
            <person name="Balestrini R."/>
            <person name="Da Silva C."/>
            <person name="Montanini B."/>
            <person name="Hainaut M."/>
            <person name="Levati E."/>
            <person name="Barry K.W."/>
            <person name="Belfiori B."/>
            <person name="Cichocki N."/>
            <person name="Clum A."/>
            <person name="Dockter R.B."/>
            <person name="Fauchery L."/>
            <person name="Guy J."/>
            <person name="Iotti M."/>
            <person name="Le Tacon F."/>
            <person name="Lindquist E.A."/>
            <person name="Lipzen A."/>
            <person name="Malagnac F."/>
            <person name="Mello A."/>
            <person name="Molinier V."/>
            <person name="Miyauchi S."/>
            <person name="Poulain J."/>
            <person name="Riccioni C."/>
            <person name="Rubini A."/>
            <person name="Sitrit Y."/>
            <person name="Splivallo R."/>
            <person name="Traeger S."/>
            <person name="Wang M."/>
            <person name="Zifcakova L."/>
            <person name="Wipf D."/>
            <person name="Zambonelli A."/>
            <person name="Paolocci F."/>
            <person name="Nowrousian M."/>
            <person name="Ottonello S."/>
            <person name="Baldrian P."/>
            <person name="Spatafora J.W."/>
            <person name="Henrissat B."/>
            <person name="Nagy L.G."/>
            <person name="Aury J.M."/>
            <person name="Wincker P."/>
            <person name="Grigoriev I.V."/>
            <person name="Bonfante P."/>
            <person name="Martin F.M."/>
        </authorList>
    </citation>
    <scope>NUCLEOTIDE SEQUENCE [LARGE SCALE GENOMIC DNA]</scope>
    <source>
        <strain evidence="1 2">120613-1</strain>
    </source>
</reference>
<evidence type="ECO:0000313" key="1">
    <source>
        <dbReference type="EMBL" id="RPA88424.1"/>
    </source>
</evidence>
<keyword evidence="2" id="KW-1185">Reference proteome</keyword>
<evidence type="ECO:0000313" key="2">
    <source>
        <dbReference type="Proteomes" id="UP000276215"/>
    </source>
</evidence>
<dbReference type="AlphaFoldDB" id="A0A3N4J3E9"/>
<name>A0A3N4J3E9_9PEZI</name>
<dbReference type="EMBL" id="ML121031">
    <property type="protein sequence ID" value="RPA88424.1"/>
    <property type="molecule type" value="Genomic_DNA"/>
</dbReference>
<accession>A0A3N4J3E9</accession>
<dbReference type="Proteomes" id="UP000276215">
    <property type="component" value="Unassembled WGS sequence"/>
</dbReference>
<protein>
    <submittedName>
        <fullName evidence="1">Uncharacterized protein</fullName>
    </submittedName>
</protein>